<protein>
    <submittedName>
        <fullName evidence="3">Uncharacterized protein</fullName>
    </submittedName>
</protein>
<keyword evidence="2" id="KW-0812">Transmembrane</keyword>
<feature type="compositionally biased region" description="Basic and acidic residues" evidence="1">
    <location>
        <begin position="554"/>
        <end position="565"/>
    </location>
</feature>
<evidence type="ECO:0000256" key="2">
    <source>
        <dbReference type="SAM" id="Phobius"/>
    </source>
</evidence>
<reference evidence="3 4" key="1">
    <citation type="submission" date="2016-10" db="EMBL/GenBank/DDBJ databases">
        <authorList>
            <person name="de Groot N.N."/>
        </authorList>
    </citation>
    <scope>NUCLEOTIDE SEQUENCE [LARGE SCALE GENOMIC DNA]</scope>
    <source>
        <strain evidence="3 4">YAD2003</strain>
    </source>
</reference>
<gene>
    <name evidence="3" type="ORF">SAMN02910265_02150</name>
</gene>
<feature type="region of interest" description="Disordered" evidence="1">
    <location>
        <begin position="554"/>
        <end position="577"/>
    </location>
</feature>
<feature type="transmembrane region" description="Helical" evidence="2">
    <location>
        <begin position="36"/>
        <end position="57"/>
    </location>
</feature>
<name>A0A1H6K6Y5_RUMFL</name>
<evidence type="ECO:0000313" key="3">
    <source>
        <dbReference type="EMBL" id="SEH69059.1"/>
    </source>
</evidence>
<keyword evidence="2" id="KW-0472">Membrane</keyword>
<dbReference type="EMBL" id="FNWV01000007">
    <property type="protein sequence ID" value="SEH69059.1"/>
    <property type="molecule type" value="Genomic_DNA"/>
</dbReference>
<keyword evidence="2" id="KW-1133">Transmembrane helix</keyword>
<dbReference type="RefSeq" id="WP_074717229.1">
    <property type="nucleotide sequence ID" value="NZ_FNWV01000007.1"/>
</dbReference>
<dbReference type="AlphaFoldDB" id="A0A1H6K6Y5"/>
<dbReference type="Proteomes" id="UP000183190">
    <property type="component" value="Unassembled WGS sequence"/>
</dbReference>
<evidence type="ECO:0000256" key="1">
    <source>
        <dbReference type="SAM" id="MobiDB-lite"/>
    </source>
</evidence>
<dbReference type="OrthoDB" id="1816847at2"/>
<sequence>MSNYDQNNGFDNSQFDASMSASGVENVTKKGKGKKAAMIGGISAAVVVGGGAAAYAFSDTVKNQVKLRLSKPEKYYAWVTEKNSSTLGEMLSENYKKRLDNMKKGQEVDLSVYYEANDNVKDLIIDEIFGGRSGDKETDQIIDVIENIDKLSLSASLSAKKGNMKTNVGLDVNDDRIVSFDVAGNTDEMSYFFRVPELKEQWLGVDASDIGEEAGMSEIVEAYKEILKDPGSFLSPEDLETEVNRYAGVWTNYVDEVKLEKSEEIDICDITVNYTVATVELNDKDMDKLELEFLKELKNDKVIKKIVTDKLDVMDEDDFEEQIQDEIDSVKEDLEDDDYDKDTIVTIDTYIDATGTIRGFNFESDGNSVFMALGKDGDNIRGEIKATDEDGEVPFSVKLNAEENGKKYSGDITFAYESYSYRDDESTTKEAVLNFDDFEVVDEDKGYVNCDVSINIPDLDPIDISLNSDGKKQDINYTIRLNGKDYGKIGVTYGIKYGVDVDLPDKSSACMIDKDQMEDFDIDSYITSDEISKFVEDKLLQIGFDKDMSESAAESVKEGFDERAEGGSLFDDDDDWDYDDDDDWDYDDDDDIIGGSDNSGFKYEFNRDDFNYDDYKKYYTEEEFEEMLDEMEEYYEEMNKKAS</sequence>
<evidence type="ECO:0000313" key="4">
    <source>
        <dbReference type="Proteomes" id="UP000183190"/>
    </source>
</evidence>
<proteinExistence type="predicted"/>
<accession>A0A1H6K6Y5</accession>
<organism evidence="3 4">
    <name type="scientific">Ruminococcus flavefaciens</name>
    <dbReference type="NCBI Taxonomy" id="1265"/>
    <lineage>
        <taxon>Bacteria</taxon>
        <taxon>Bacillati</taxon>
        <taxon>Bacillota</taxon>
        <taxon>Clostridia</taxon>
        <taxon>Eubacteriales</taxon>
        <taxon>Oscillospiraceae</taxon>
        <taxon>Ruminococcus</taxon>
    </lineage>
</organism>